<evidence type="ECO:0000256" key="7">
    <source>
        <dbReference type="PROSITE-ProRule" id="PRU00708"/>
    </source>
</evidence>
<dbReference type="Proteomes" id="UP001141806">
    <property type="component" value="Unassembled WGS sequence"/>
</dbReference>
<keyword evidence="8" id="KW-0503">Monooxygenase</keyword>
<feature type="repeat" description="Pumilio" evidence="6">
    <location>
        <begin position="333"/>
        <end position="368"/>
    </location>
</feature>
<dbReference type="OrthoDB" id="66881at2759"/>
<dbReference type="NCBIfam" id="TIGR00756">
    <property type="entry name" value="PPR"/>
    <property type="match status" value="1"/>
</dbReference>
<dbReference type="InterPro" id="IPR020946">
    <property type="entry name" value="Flavin_mOase-like"/>
</dbReference>
<dbReference type="InterPro" id="IPR011989">
    <property type="entry name" value="ARM-like"/>
</dbReference>
<keyword evidence="5 8" id="KW-0560">Oxidoreductase</keyword>
<dbReference type="GO" id="GO:0006417">
    <property type="term" value="P:regulation of translation"/>
    <property type="evidence" value="ECO:0007669"/>
    <property type="project" value="UniProtKB-KW"/>
</dbReference>
<dbReference type="GO" id="GO:0004499">
    <property type="term" value="F:N,N-dimethylaniline monooxygenase activity"/>
    <property type="evidence" value="ECO:0007669"/>
    <property type="project" value="InterPro"/>
</dbReference>
<keyword evidence="3 8" id="KW-0274">FAD</keyword>
<proteinExistence type="inferred from homology"/>
<feature type="transmembrane region" description="Helical" evidence="9">
    <location>
        <begin position="178"/>
        <end position="198"/>
    </location>
</feature>
<feature type="repeat" description="PPR" evidence="7">
    <location>
        <begin position="454"/>
        <end position="488"/>
    </location>
</feature>
<gene>
    <name evidence="10" type="ORF">NE237_001243</name>
</gene>
<dbReference type="GO" id="GO:0005737">
    <property type="term" value="C:cytoplasm"/>
    <property type="evidence" value="ECO:0007669"/>
    <property type="project" value="TreeGrafter"/>
</dbReference>
<name>A0A9Q0QY78_9MAGN</name>
<keyword evidence="9" id="KW-1133">Transmembrane helix</keyword>
<evidence type="ECO:0000256" key="8">
    <source>
        <dbReference type="RuleBase" id="RU361177"/>
    </source>
</evidence>
<dbReference type="Pfam" id="PF01535">
    <property type="entry name" value="PPR"/>
    <property type="match status" value="1"/>
</dbReference>
<evidence type="ECO:0000313" key="10">
    <source>
        <dbReference type="EMBL" id="KAJ4976137.1"/>
    </source>
</evidence>
<keyword evidence="2" id="KW-0677">Repeat</keyword>
<evidence type="ECO:0000256" key="1">
    <source>
        <dbReference type="ARBA" id="ARBA00022630"/>
    </source>
</evidence>
<dbReference type="InterPro" id="IPR001313">
    <property type="entry name" value="Pumilio_RNA-bd_rpt"/>
</dbReference>
<dbReference type="Gene3D" id="1.25.10.10">
    <property type="entry name" value="Leucine-rich Repeat Variant"/>
    <property type="match status" value="1"/>
</dbReference>
<keyword evidence="11" id="KW-1185">Reference proteome</keyword>
<comment type="similarity">
    <text evidence="8">Belongs to the FMO family.</text>
</comment>
<evidence type="ECO:0000256" key="3">
    <source>
        <dbReference type="ARBA" id="ARBA00022827"/>
    </source>
</evidence>
<protein>
    <recommendedName>
        <fullName evidence="8">Flavin-containing monooxygenase</fullName>
        <ecNumber evidence="8">1.-.-.-</ecNumber>
    </recommendedName>
</protein>
<dbReference type="PANTHER" id="PTHR12537">
    <property type="entry name" value="RNA BINDING PROTEIN PUMILIO-RELATED"/>
    <property type="match status" value="1"/>
</dbReference>
<dbReference type="Gene3D" id="3.50.50.60">
    <property type="entry name" value="FAD/NAD(P)-binding domain"/>
    <property type="match status" value="1"/>
</dbReference>
<dbReference type="PROSITE" id="PS51375">
    <property type="entry name" value="PPR"/>
    <property type="match status" value="1"/>
</dbReference>
<dbReference type="GO" id="GO:0050660">
    <property type="term" value="F:flavin adenine dinucleotide binding"/>
    <property type="evidence" value="ECO:0007669"/>
    <property type="project" value="InterPro"/>
</dbReference>
<keyword evidence="1 8" id="KW-0285">Flavoprotein</keyword>
<dbReference type="Pfam" id="PF00743">
    <property type="entry name" value="FMO-like"/>
    <property type="match status" value="1"/>
</dbReference>
<dbReference type="PANTHER" id="PTHR12537:SF63">
    <property type="entry name" value="PUMILIO HOMOLOG 15"/>
    <property type="match status" value="1"/>
</dbReference>
<evidence type="ECO:0000256" key="4">
    <source>
        <dbReference type="ARBA" id="ARBA00022845"/>
    </source>
</evidence>
<dbReference type="InterPro" id="IPR002885">
    <property type="entry name" value="PPR_rpt"/>
</dbReference>
<sequence length="684" mass="78254">MVSSPILNPTITNSPPPHVPFSYPSPTLPSNLLTRIVRDPKFVHLQSQSIPLAKEPSLDGKFFPLHFNRVCISVAAKTTTISSPTNKIRAQDMVKSHWKETDLYLFFTEDNTNEDMFSGCAIHLHGRPPPLPTAHRLLSFPVLVYNNNPKFPIATQNPFSFETFSHHSLDSTFARPSFYAIVSAVFLCFFGCLFVWPWCFWCFYVRQPCCHGIMIGNSKGFRSSFYQQLQEIVRNLQRLRLQEDNARQTAAFTLTRATKHILTRATEHGQLLETDIPNISPLFNQSLHYWQYSSLEDLRGLMVVVAKNQQGFRLLQNKFKDGRAEESNIIFAELKDHANELMVHPFGNYLVQRIFEACTKEQKMGILCTITKKELQLIPIFANNDNIKSNTCAIEKLFEHHITLEPISSVMLVLKQGMVILSDLYFKATLMDKYAKCGETNDGRRVFDTMFNKDHVCWTVIITAYEQSKCPKESLILFQEMQEEGLTPDSSTVAFLWVKEGLKESWSMAFRWIKLSNWLSYRATGNDTQSLCTTKAGANRDDLLIDLDELYDAVVVCNGYFTELYIVEILGIDSRLGRQIHSHNYRVLDSFHNEAAVFIGNSSSGADNFVSLEDLFQMQQLQTIAKQPDYENIWLHYMIKKAHGDDTMVFQDGSSIDITRDIVTMNDNHVGPLYKHVFPPLLAP</sequence>
<keyword evidence="4" id="KW-0810">Translation regulation</keyword>
<organism evidence="10 11">
    <name type="scientific">Protea cynaroides</name>
    <dbReference type="NCBI Taxonomy" id="273540"/>
    <lineage>
        <taxon>Eukaryota</taxon>
        <taxon>Viridiplantae</taxon>
        <taxon>Streptophyta</taxon>
        <taxon>Embryophyta</taxon>
        <taxon>Tracheophyta</taxon>
        <taxon>Spermatophyta</taxon>
        <taxon>Magnoliopsida</taxon>
        <taxon>Proteales</taxon>
        <taxon>Proteaceae</taxon>
        <taxon>Protea</taxon>
    </lineage>
</organism>
<comment type="cofactor">
    <cofactor evidence="8">
        <name>FAD</name>
        <dbReference type="ChEBI" id="CHEBI:57692"/>
    </cofactor>
</comment>
<evidence type="ECO:0000256" key="5">
    <source>
        <dbReference type="ARBA" id="ARBA00023002"/>
    </source>
</evidence>
<keyword evidence="9" id="KW-0472">Membrane</keyword>
<dbReference type="SMART" id="SM00025">
    <property type="entry name" value="Pumilio"/>
    <property type="match status" value="1"/>
</dbReference>
<evidence type="ECO:0000256" key="2">
    <source>
        <dbReference type="ARBA" id="ARBA00022737"/>
    </source>
</evidence>
<dbReference type="Gene3D" id="3.30.420.40">
    <property type="match status" value="1"/>
</dbReference>
<reference evidence="10" key="1">
    <citation type="journal article" date="2023" name="Plant J.">
        <title>The genome of the king protea, Protea cynaroides.</title>
        <authorList>
            <person name="Chang J."/>
            <person name="Duong T.A."/>
            <person name="Schoeman C."/>
            <person name="Ma X."/>
            <person name="Roodt D."/>
            <person name="Barker N."/>
            <person name="Li Z."/>
            <person name="Van de Peer Y."/>
            <person name="Mizrachi E."/>
        </authorList>
    </citation>
    <scope>NUCLEOTIDE SEQUENCE</scope>
    <source>
        <tissue evidence="10">Young leaves</tissue>
    </source>
</reference>
<evidence type="ECO:0000256" key="6">
    <source>
        <dbReference type="PROSITE-ProRule" id="PRU00317"/>
    </source>
</evidence>
<dbReference type="AlphaFoldDB" id="A0A9Q0QY78"/>
<dbReference type="InterPro" id="IPR036188">
    <property type="entry name" value="FAD/NAD-bd_sf"/>
</dbReference>
<dbReference type="PROSITE" id="PS50302">
    <property type="entry name" value="PUM"/>
    <property type="match status" value="1"/>
</dbReference>
<comment type="caution">
    <text evidence="10">The sequence shown here is derived from an EMBL/GenBank/DDBJ whole genome shotgun (WGS) entry which is preliminary data.</text>
</comment>
<dbReference type="SUPFAM" id="SSF51905">
    <property type="entry name" value="FAD/NAD(P)-binding domain"/>
    <property type="match status" value="1"/>
</dbReference>
<dbReference type="GO" id="GO:0050661">
    <property type="term" value="F:NADP binding"/>
    <property type="evidence" value="ECO:0007669"/>
    <property type="project" value="InterPro"/>
</dbReference>
<keyword evidence="9" id="KW-0812">Transmembrane</keyword>
<evidence type="ECO:0000313" key="11">
    <source>
        <dbReference type="Proteomes" id="UP001141806"/>
    </source>
</evidence>
<dbReference type="GO" id="GO:0003729">
    <property type="term" value="F:mRNA binding"/>
    <property type="evidence" value="ECO:0007669"/>
    <property type="project" value="TreeGrafter"/>
</dbReference>
<accession>A0A9Q0QY78</accession>
<dbReference type="SUPFAM" id="SSF48371">
    <property type="entry name" value="ARM repeat"/>
    <property type="match status" value="1"/>
</dbReference>
<dbReference type="Pfam" id="PF00806">
    <property type="entry name" value="PUF"/>
    <property type="match status" value="2"/>
</dbReference>
<dbReference type="EMBL" id="JAMYWD010000003">
    <property type="protein sequence ID" value="KAJ4976137.1"/>
    <property type="molecule type" value="Genomic_DNA"/>
</dbReference>
<dbReference type="InterPro" id="IPR016024">
    <property type="entry name" value="ARM-type_fold"/>
</dbReference>
<dbReference type="EC" id="1.-.-.-" evidence="8"/>
<evidence type="ECO:0000256" key="9">
    <source>
        <dbReference type="SAM" id="Phobius"/>
    </source>
</evidence>